<protein>
    <submittedName>
        <fullName evidence="1">Uncharacterized protein</fullName>
    </submittedName>
</protein>
<comment type="caution">
    <text evidence="1">The sequence shown here is derived from an EMBL/GenBank/DDBJ whole genome shotgun (WGS) entry which is preliminary data.</text>
</comment>
<gene>
    <name evidence="1" type="ORF">UX86_C0006G0007</name>
</gene>
<evidence type="ECO:0000313" key="2">
    <source>
        <dbReference type="Proteomes" id="UP000034502"/>
    </source>
</evidence>
<reference evidence="1 2" key="1">
    <citation type="journal article" date="2015" name="Nature">
        <title>rRNA introns, odd ribosomes, and small enigmatic genomes across a large radiation of phyla.</title>
        <authorList>
            <person name="Brown C.T."/>
            <person name="Hug L.A."/>
            <person name="Thomas B.C."/>
            <person name="Sharon I."/>
            <person name="Castelle C.J."/>
            <person name="Singh A."/>
            <person name="Wilkins M.J."/>
            <person name="Williams K.H."/>
            <person name="Banfield J.F."/>
        </authorList>
    </citation>
    <scope>NUCLEOTIDE SEQUENCE [LARGE SCALE GENOMIC DNA]</scope>
</reference>
<evidence type="ECO:0000313" key="1">
    <source>
        <dbReference type="EMBL" id="KKU64639.1"/>
    </source>
</evidence>
<sequence>MTLEVRSKDYNFNVHKDDEVTLFLLDAWGSKNPITLIGDEKGGTMVIPATTSKNLVSMKGRLTLPPGEEALVLNYYNSEWRTVKIQGK</sequence>
<dbReference type="STRING" id="1618364.UX86_C0006G0007"/>
<dbReference type="EMBL" id="LCNU01000006">
    <property type="protein sequence ID" value="KKU64639.1"/>
    <property type="molecule type" value="Genomic_DNA"/>
</dbReference>
<name>A0A0G1S582_9BACT</name>
<proteinExistence type="predicted"/>
<organism evidence="1 2">
    <name type="scientific">Candidatus Amesbacteria bacterium GW2011_GWC1_47_15</name>
    <dbReference type="NCBI Taxonomy" id="1618364"/>
    <lineage>
        <taxon>Bacteria</taxon>
        <taxon>Candidatus Amesiibacteriota</taxon>
    </lineage>
</organism>
<accession>A0A0G1S582</accession>
<dbReference type="AlphaFoldDB" id="A0A0G1S582"/>
<dbReference type="Proteomes" id="UP000034502">
    <property type="component" value="Unassembled WGS sequence"/>
</dbReference>